<dbReference type="OMA" id="NHENMET"/>
<gene>
    <name evidence="9" type="ORF">Vbra_21625</name>
</gene>
<feature type="transmembrane region" description="Helical" evidence="8">
    <location>
        <begin position="573"/>
        <end position="593"/>
    </location>
</feature>
<feature type="transmembrane region" description="Helical" evidence="8">
    <location>
        <begin position="496"/>
        <end position="516"/>
    </location>
</feature>
<feature type="region of interest" description="Disordered" evidence="7">
    <location>
        <begin position="737"/>
        <end position="760"/>
    </location>
</feature>
<feature type="transmembrane region" description="Helical" evidence="8">
    <location>
        <begin position="258"/>
        <end position="282"/>
    </location>
</feature>
<evidence type="ECO:0000313" key="10">
    <source>
        <dbReference type="Proteomes" id="UP000041254"/>
    </source>
</evidence>
<feature type="transmembrane region" description="Helical" evidence="8">
    <location>
        <begin position="326"/>
        <end position="344"/>
    </location>
</feature>
<feature type="transmembrane region" description="Helical" evidence="8">
    <location>
        <begin position="302"/>
        <end position="319"/>
    </location>
</feature>
<keyword evidence="3" id="KW-1003">Cell membrane</keyword>
<feature type="region of interest" description="Disordered" evidence="7">
    <location>
        <begin position="1"/>
        <end position="26"/>
    </location>
</feature>
<dbReference type="InParanoid" id="A0A0G4FRQ4"/>
<dbReference type="PhylomeDB" id="A0A0G4FRQ4"/>
<feature type="transmembrane region" description="Helical" evidence="8">
    <location>
        <begin position="681"/>
        <end position="699"/>
    </location>
</feature>
<evidence type="ECO:0000313" key="9">
    <source>
        <dbReference type="EMBL" id="CEM17339.1"/>
    </source>
</evidence>
<dbReference type="AlphaFoldDB" id="A0A0G4FRQ4"/>
<dbReference type="InterPro" id="IPR000060">
    <property type="entry name" value="BCCT_transptr"/>
</dbReference>
<proteinExistence type="predicted"/>
<evidence type="ECO:0000256" key="2">
    <source>
        <dbReference type="ARBA" id="ARBA00022448"/>
    </source>
</evidence>
<sequence>MDATTTTSRKAEAEAETASFDSTSTTGKSISWQFGSGLWMVRFNPVITFTSILLIWGFVAWAMISCAGIEEGGECPANQYLSAAKAWITATFTWLYMGTQAVWVFFLLYIYFSKYGDIKLGKDDEKPEFSTVSWFSMLFCCGVGVGMFYFGVAEPIFHYEPCYGNPFAGAVRHNADGSVVPGTGQCHGSRWAEMEDNERAQWSMLITLFHWGLHGYVVYAIVGLLLGLLCYRFGLPLAMKSAFYPLIGEHIFGPVGDFVDIISIICTIFGVCTSLGLGVMQLNQGLARYEPNFPGTLQNNVIVLWVITVISLASCVSGLKAGIKFLSQFCFLLGNLLLVVVMFSDNTWYLLNLYTQSVGVYFQWILKLGSWSDAFEQEAKSSPDGTGAPQGWMNSWTIFYWGWWIAFCPFVGLFIAKISRGRTIRQVLNGTMSAPVLYTFFWFSIFGGAGLRMEREAARNGVDCSTEFPAVPGPDDYVRLTCRGTNDMWFDVMDHYAGVGRFLSGVSLVALTIYFITTSDSGSLVVDSISDNGSQETTTLTRVFWSLTEGATATALLVAGGEKALSALQTGSIVTGLLFTIIVCYMCASMWWVCAYDKGDVRQYPWQQWKHGLTTLFYRPTWGMLSTFLVYLVNPVGAFSPIAHRTQSRLTANLCLIGLAATFYGCFALLIIQAAAGVPNLHTIAWAIMCCTGLFGAVWRAKVREFYGIGGDMVSDYFAMFVYPCAAMQLRDQLTLPLPKKSDDDEDGSPSDETTDMKAV</sequence>
<feature type="transmembrane region" description="Helical" evidence="8">
    <location>
        <begin position="46"/>
        <end position="64"/>
    </location>
</feature>
<feature type="transmembrane region" description="Helical" evidence="8">
    <location>
        <begin position="654"/>
        <end position="675"/>
    </location>
</feature>
<evidence type="ECO:0000256" key="7">
    <source>
        <dbReference type="SAM" id="MobiDB-lite"/>
    </source>
</evidence>
<dbReference type="PANTHER" id="PTHR30047:SF7">
    <property type="entry name" value="HIGH-AFFINITY CHOLINE TRANSPORT PROTEIN"/>
    <property type="match status" value="1"/>
</dbReference>
<keyword evidence="2" id="KW-0813">Transport</keyword>
<name>A0A0G4FRQ4_VITBC</name>
<evidence type="ECO:0000256" key="3">
    <source>
        <dbReference type="ARBA" id="ARBA00022475"/>
    </source>
</evidence>
<evidence type="ECO:0000256" key="8">
    <source>
        <dbReference type="SAM" id="Phobius"/>
    </source>
</evidence>
<dbReference type="PROSITE" id="PS01303">
    <property type="entry name" value="BCCT"/>
    <property type="match status" value="1"/>
</dbReference>
<dbReference type="EMBL" id="CDMY01000488">
    <property type="protein sequence ID" value="CEM17339.1"/>
    <property type="molecule type" value="Genomic_DNA"/>
</dbReference>
<dbReference type="InterPro" id="IPR018093">
    <property type="entry name" value="BCCT_CS"/>
</dbReference>
<dbReference type="Pfam" id="PF02028">
    <property type="entry name" value="BCCT"/>
    <property type="match status" value="1"/>
</dbReference>
<dbReference type="PANTHER" id="PTHR30047">
    <property type="entry name" value="HIGH-AFFINITY CHOLINE TRANSPORT PROTEIN-RELATED"/>
    <property type="match status" value="1"/>
</dbReference>
<reference evidence="9 10" key="1">
    <citation type="submission" date="2014-11" db="EMBL/GenBank/DDBJ databases">
        <authorList>
            <person name="Zhu J."/>
            <person name="Qi W."/>
            <person name="Song R."/>
        </authorList>
    </citation>
    <scope>NUCLEOTIDE SEQUENCE [LARGE SCALE GENOMIC DNA]</scope>
</reference>
<keyword evidence="4 8" id="KW-0812">Transmembrane</keyword>
<feature type="transmembrane region" description="Helical" evidence="8">
    <location>
        <begin position="398"/>
        <end position="415"/>
    </location>
</feature>
<accession>A0A0G4FRQ4</accession>
<keyword evidence="5 8" id="KW-1133">Transmembrane helix</keyword>
<feature type="compositionally biased region" description="Acidic residues" evidence="7">
    <location>
        <begin position="744"/>
        <end position="754"/>
    </location>
</feature>
<comment type="subcellular location">
    <subcellularLocation>
        <location evidence="1">Cell membrane</location>
        <topology evidence="1">Multi-pass membrane protein</topology>
    </subcellularLocation>
</comment>
<feature type="transmembrane region" description="Helical" evidence="8">
    <location>
        <begin position="427"/>
        <end position="445"/>
    </location>
</feature>
<evidence type="ECO:0000256" key="5">
    <source>
        <dbReference type="ARBA" id="ARBA00022989"/>
    </source>
</evidence>
<keyword evidence="10" id="KW-1185">Reference proteome</keyword>
<feature type="transmembrane region" description="Helical" evidence="8">
    <location>
        <begin position="132"/>
        <end position="151"/>
    </location>
</feature>
<protein>
    <submittedName>
        <fullName evidence="9">Uncharacterized protein</fullName>
    </submittedName>
</protein>
<dbReference type="VEuPathDB" id="CryptoDB:Vbra_21625"/>
<feature type="transmembrane region" description="Helical" evidence="8">
    <location>
        <begin position="622"/>
        <end position="642"/>
    </location>
</feature>
<evidence type="ECO:0000256" key="6">
    <source>
        <dbReference type="ARBA" id="ARBA00023136"/>
    </source>
</evidence>
<dbReference type="OrthoDB" id="419020at2759"/>
<dbReference type="GO" id="GO:0022857">
    <property type="term" value="F:transmembrane transporter activity"/>
    <property type="evidence" value="ECO:0007669"/>
    <property type="project" value="InterPro"/>
</dbReference>
<organism evidence="9 10">
    <name type="scientific">Vitrella brassicaformis (strain CCMP3155)</name>
    <dbReference type="NCBI Taxonomy" id="1169540"/>
    <lineage>
        <taxon>Eukaryota</taxon>
        <taxon>Sar</taxon>
        <taxon>Alveolata</taxon>
        <taxon>Colpodellida</taxon>
        <taxon>Vitrellaceae</taxon>
        <taxon>Vitrella</taxon>
    </lineage>
</organism>
<dbReference type="Proteomes" id="UP000041254">
    <property type="component" value="Unassembled WGS sequence"/>
</dbReference>
<dbReference type="GO" id="GO:0005886">
    <property type="term" value="C:plasma membrane"/>
    <property type="evidence" value="ECO:0007669"/>
    <property type="project" value="UniProtKB-SubCell"/>
</dbReference>
<feature type="transmembrane region" description="Helical" evidence="8">
    <location>
        <begin position="84"/>
        <end position="112"/>
    </location>
</feature>
<evidence type="ECO:0000256" key="4">
    <source>
        <dbReference type="ARBA" id="ARBA00022692"/>
    </source>
</evidence>
<keyword evidence="6 8" id="KW-0472">Membrane</keyword>
<feature type="transmembrane region" description="Helical" evidence="8">
    <location>
        <begin position="216"/>
        <end position="238"/>
    </location>
</feature>
<evidence type="ECO:0000256" key="1">
    <source>
        <dbReference type="ARBA" id="ARBA00004651"/>
    </source>
</evidence>